<dbReference type="EMBL" id="WFLN01000005">
    <property type="protein sequence ID" value="KAB8032066.1"/>
    <property type="molecule type" value="Genomic_DNA"/>
</dbReference>
<sequence length="162" mass="18805">MIKILYLGLLFKFAFLSFSASAEYLFCISQEDAKNDKWGNWHWANITQNEKKALSQKPISIINNWIYLNSTPSIYFSSNSGYVSIPNEPETLNYNFNSLDKAKDFCKVLRDICKKNSNDLNFYYVGQSISSLSQWRSINVKYLSELGEPKKHTCPNWNTNNE</sequence>
<evidence type="ECO:0000313" key="2">
    <source>
        <dbReference type="EMBL" id="KAB8032066.1"/>
    </source>
</evidence>
<evidence type="ECO:0000313" key="3">
    <source>
        <dbReference type="Proteomes" id="UP000442694"/>
    </source>
</evidence>
<feature type="chain" id="PRO_5032268761" evidence="1">
    <location>
        <begin position="23"/>
        <end position="162"/>
    </location>
</feature>
<dbReference type="Proteomes" id="UP000442694">
    <property type="component" value="Unassembled WGS sequence"/>
</dbReference>
<dbReference type="AlphaFoldDB" id="A0A833JGC2"/>
<feature type="signal peptide" evidence="1">
    <location>
        <begin position="1"/>
        <end position="22"/>
    </location>
</feature>
<comment type="caution">
    <text evidence="2">The sequence shown here is derived from an EMBL/GenBank/DDBJ whole genome shotgun (WGS) entry which is preliminary data.</text>
</comment>
<proteinExistence type="predicted"/>
<dbReference type="RefSeq" id="WP_152212241.1">
    <property type="nucleotide sequence ID" value="NZ_WFLN01000005.1"/>
</dbReference>
<name>A0A833JGC2_9BACT</name>
<accession>A0A833JGC2</accession>
<keyword evidence="3" id="KW-1185">Reference proteome</keyword>
<protein>
    <submittedName>
        <fullName evidence="2">Uncharacterized protein</fullName>
    </submittedName>
</protein>
<keyword evidence="1" id="KW-0732">Signal</keyword>
<reference evidence="2 3" key="1">
    <citation type="submission" date="2019-10" db="EMBL/GenBank/DDBJ databases">
        <title>New genus of Silvanigrellaceae.</title>
        <authorList>
            <person name="Pitt A."/>
            <person name="Hahn M.W."/>
        </authorList>
    </citation>
    <scope>NUCLEOTIDE SEQUENCE [LARGE SCALE GENOMIC DNA]</scope>
    <source>
        <strain evidence="2 3">33A1-SZDP</strain>
    </source>
</reference>
<gene>
    <name evidence="2" type="ORF">GCL57_05305</name>
</gene>
<evidence type="ECO:0000256" key="1">
    <source>
        <dbReference type="SAM" id="SignalP"/>
    </source>
</evidence>
<organism evidence="2 3">
    <name type="scientific">Fluviispira multicolorata</name>
    <dbReference type="NCBI Taxonomy" id="2654512"/>
    <lineage>
        <taxon>Bacteria</taxon>
        <taxon>Pseudomonadati</taxon>
        <taxon>Bdellovibrionota</taxon>
        <taxon>Oligoflexia</taxon>
        <taxon>Silvanigrellales</taxon>
        <taxon>Silvanigrellaceae</taxon>
        <taxon>Fluviispira</taxon>
    </lineage>
</organism>